<keyword evidence="2" id="KW-0812">Transmembrane</keyword>
<evidence type="ECO:0000256" key="1">
    <source>
        <dbReference type="SAM" id="MobiDB-lite"/>
    </source>
</evidence>
<keyword evidence="2" id="KW-1133">Transmembrane helix</keyword>
<feature type="transmembrane region" description="Helical" evidence="2">
    <location>
        <begin position="206"/>
        <end position="230"/>
    </location>
</feature>
<proteinExistence type="predicted"/>
<sequence length="318" mass="34596">MYVAGERLHCFHALFCTTTIRRFALAARALFFMTSSWLHLTVLLATASLIYTGSCMQINLYGPGPYSGGNIYPVNLTFQDGDPAEFYLLKFRLDFGIWSGDATQVKDFTQDRSVNVSFGMTQRLVLAAFLDPTTGNATLSNALATSLAFQVKDPPSSLTSSTSTTSVLTRPPRTTTRSTATTTVTATPTNDINRASISDNGGQSGLVVGLSTALGLAAFTIIILSAYVFFLRRKLYQKPKYAPVATLDTQRMIPSPRIAATVTPFTLKETSPPGYRKSTPTARSDAVWSRSDGTVTPFMLEQPVELVPLRRGKDLKTS</sequence>
<evidence type="ECO:0000313" key="4">
    <source>
        <dbReference type="Proteomes" id="UP000054007"/>
    </source>
</evidence>
<dbReference type="Proteomes" id="UP000054007">
    <property type="component" value="Unassembled WGS sequence"/>
</dbReference>
<keyword evidence="2" id="KW-0472">Membrane</keyword>
<evidence type="ECO:0000256" key="2">
    <source>
        <dbReference type="SAM" id="Phobius"/>
    </source>
</evidence>
<dbReference type="EMBL" id="KN880702">
    <property type="protein sequence ID" value="KIY63356.1"/>
    <property type="molecule type" value="Genomic_DNA"/>
</dbReference>
<keyword evidence="4" id="KW-1185">Reference proteome</keyword>
<reference evidence="3 4" key="1">
    <citation type="journal article" date="2015" name="Fungal Genet. Biol.">
        <title>Evolution of novel wood decay mechanisms in Agaricales revealed by the genome sequences of Fistulina hepatica and Cylindrobasidium torrendii.</title>
        <authorList>
            <person name="Floudas D."/>
            <person name="Held B.W."/>
            <person name="Riley R."/>
            <person name="Nagy L.G."/>
            <person name="Koehler G."/>
            <person name="Ransdell A.S."/>
            <person name="Younus H."/>
            <person name="Chow J."/>
            <person name="Chiniquy J."/>
            <person name="Lipzen A."/>
            <person name="Tritt A."/>
            <person name="Sun H."/>
            <person name="Haridas S."/>
            <person name="LaButti K."/>
            <person name="Ohm R.A."/>
            <person name="Kues U."/>
            <person name="Blanchette R.A."/>
            <person name="Grigoriev I.V."/>
            <person name="Minto R.E."/>
            <person name="Hibbett D.S."/>
        </authorList>
    </citation>
    <scope>NUCLEOTIDE SEQUENCE [LARGE SCALE GENOMIC DNA]</scope>
    <source>
        <strain evidence="3 4">FP15055 ss-10</strain>
    </source>
</reference>
<gene>
    <name evidence="3" type="ORF">CYLTODRAFT_141276</name>
</gene>
<evidence type="ECO:0000313" key="3">
    <source>
        <dbReference type="EMBL" id="KIY63356.1"/>
    </source>
</evidence>
<organism evidence="3 4">
    <name type="scientific">Cylindrobasidium torrendii FP15055 ss-10</name>
    <dbReference type="NCBI Taxonomy" id="1314674"/>
    <lineage>
        <taxon>Eukaryota</taxon>
        <taxon>Fungi</taxon>
        <taxon>Dikarya</taxon>
        <taxon>Basidiomycota</taxon>
        <taxon>Agaricomycotina</taxon>
        <taxon>Agaricomycetes</taxon>
        <taxon>Agaricomycetidae</taxon>
        <taxon>Agaricales</taxon>
        <taxon>Marasmiineae</taxon>
        <taxon>Physalacriaceae</taxon>
        <taxon>Cylindrobasidium</taxon>
    </lineage>
</organism>
<name>A0A0D7B1H4_9AGAR</name>
<feature type="transmembrane region" description="Helical" evidence="2">
    <location>
        <begin position="29"/>
        <end position="51"/>
    </location>
</feature>
<feature type="region of interest" description="Disordered" evidence="1">
    <location>
        <begin position="155"/>
        <end position="181"/>
    </location>
</feature>
<protein>
    <recommendedName>
        <fullName evidence="5">Mid2 domain-containing protein</fullName>
    </recommendedName>
</protein>
<dbReference type="AlphaFoldDB" id="A0A0D7B1H4"/>
<accession>A0A0D7B1H4</accession>
<evidence type="ECO:0008006" key="5">
    <source>
        <dbReference type="Google" id="ProtNLM"/>
    </source>
</evidence>